<dbReference type="RefSeq" id="WP_249480095.1">
    <property type="nucleotide sequence ID" value="NZ_CP097218.1"/>
</dbReference>
<name>A0ABY4NBH1_9MICO</name>
<evidence type="ECO:0000313" key="1">
    <source>
        <dbReference type="EMBL" id="UQN30685.1"/>
    </source>
</evidence>
<reference evidence="1" key="1">
    <citation type="submission" date="2022-05" db="EMBL/GenBank/DDBJ databases">
        <title>Genomic analysis of Brachybacterium sp. CBA3104.</title>
        <authorList>
            <person name="Roh S.W."/>
            <person name="Kim Y.B."/>
            <person name="Kim Y."/>
        </authorList>
    </citation>
    <scope>NUCLEOTIDE SEQUENCE</scope>
    <source>
        <strain evidence="1">CBA3104</strain>
    </source>
</reference>
<accession>A0ABY4NBH1</accession>
<proteinExistence type="predicted"/>
<dbReference type="EMBL" id="CP097218">
    <property type="protein sequence ID" value="UQN30685.1"/>
    <property type="molecule type" value="Genomic_DNA"/>
</dbReference>
<protein>
    <submittedName>
        <fullName evidence="1">Uncharacterized protein</fullName>
    </submittedName>
</protein>
<sequence length="120" mass="13123">MWWAWGLHGKVWTPLAPEQYPIDGTFGTYEVWQDAHGGLLCRHLGPGERGVQSRSWRGAHHNAACGRWRAEATAGLVSESLAAVPAMTDGDLLALGRRLREVQDGISAELHARALAADRD</sequence>
<dbReference type="Proteomes" id="UP001055868">
    <property type="component" value="Chromosome"/>
</dbReference>
<keyword evidence="2" id="KW-1185">Reference proteome</keyword>
<organism evidence="1 2">
    <name type="scientific">Brachybacterium kimchii</name>
    <dbReference type="NCBI Taxonomy" id="2942909"/>
    <lineage>
        <taxon>Bacteria</taxon>
        <taxon>Bacillati</taxon>
        <taxon>Actinomycetota</taxon>
        <taxon>Actinomycetes</taxon>
        <taxon>Micrococcales</taxon>
        <taxon>Dermabacteraceae</taxon>
        <taxon>Brachybacterium</taxon>
    </lineage>
</organism>
<evidence type="ECO:0000313" key="2">
    <source>
        <dbReference type="Proteomes" id="UP001055868"/>
    </source>
</evidence>
<gene>
    <name evidence="1" type="ORF">M4486_05115</name>
</gene>